<evidence type="ECO:0000256" key="1">
    <source>
        <dbReference type="SAM" id="SignalP"/>
    </source>
</evidence>
<feature type="chain" id="PRO_5021317085" evidence="1">
    <location>
        <begin position="16"/>
        <end position="100"/>
    </location>
</feature>
<protein>
    <submittedName>
        <fullName evidence="2">Uncharacterized protein</fullName>
    </submittedName>
</protein>
<dbReference type="AlphaFoldDB" id="A0A4Y2NSN2"/>
<sequence>MAAALLLPLSIGTSSEVYSPSMQIAWRYRQQVFPAIFAGVMRCRGRHFCRWFRSGGDIALWISGTIQYYRESLKVGYVVRTTGLTVVAACILLAPMQAVT</sequence>
<dbReference type="EMBL" id="BGPR01009827">
    <property type="protein sequence ID" value="GBN42558.1"/>
    <property type="molecule type" value="Genomic_DNA"/>
</dbReference>
<name>A0A4Y2NSN2_ARAVE</name>
<evidence type="ECO:0000313" key="3">
    <source>
        <dbReference type="Proteomes" id="UP000499080"/>
    </source>
</evidence>
<evidence type="ECO:0000313" key="2">
    <source>
        <dbReference type="EMBL" id="GBN42558.1"/>
    </source>
</evidence>
<dbReference type="Proteomes" id="UP000499080">
    <property type="component" value="Unassembled WGS sequence"/>
</dbReference>
<reference evidence="2 3" key="1">
    <citation type="journal article" date="2019" name="Sci. Rep.">
        <title>Orb-weaving spider Araneus ventricosus genome elucidates the spidroin gene catalogue.</title>
        <authorList>
            <person name="Kono N."/>
            <person name="Nakamura H."/>
            <person name="Ohtoshi R."/>
            <person name="Moran D.A.P."/>
            <person name="Shinohara A."/>
            <person name="Yoshida Y."/>
            <person name="Fujiwara M."/>
            <person name="Mori M."/>
            <person name="Tomita M."/>
            <person name="Arakawa K."/>
        </authorList>
    </citation>
    <scope>NUCLEOTIDE SEQUENCE [LARGE SCALE GENOMIC DNA]</scope>
</reference>
<keyword evidence="1" id="KW-0732">Signal</keyword>
<proteinExistence type="predicted"/>
<organism evidence="2 3">
    <name type="scientific">Araneus ventricosus</name>
    <name type="common">Orbweaver spider</name>
    <name type="synonym">Epeira ventricosa</name>
    <dbReference type="NCBI Taxonomy" id="182803"/>
    <lineage>
        <taxon>Eukaryota</taxon>
        <taxon>Metazoa</taxon>
        <taxon>Ecdysozoa</taxon>
        <taxon>Arthropoda</taxon>
        <taxon>Chelicerata</taxon>
        <taxon>Arachnida</taxon>
        <taxon>Araneae</taxon>
        <taxon>Araneomorphae</taxon>
        <taxon>Entelegynae</taxon>
        <taxon>Araneoidea</taxon>
        <taxon>Araneidae</taxon>
        <taxon>Araneus</taxon>
    </lineage>
</organism>
<accession>A0A4Y2NSN2</accession>
<feature type="signal peptide" evidence="1">
    <location>
        <begin position="1"/>
        <end position="15"/>
    </location>
</feature>
<gene>
    <name evidence="2" type="ORF">AVEN_89632_1</name>
</gene>
<keyword evidence="3" id="KW-1185">Reference proteome</keyword>
<comment type="caution">
    <text evidence="2">The sequence shown here is derived from an EMBL/GenBank/DDBJ whole genome shotgun (WGS) entry which is preliminary data.</text>
</comment>